<dbReference type="VEuPathDB" id="FungiDB:HpaG804924"/>
<feature type="region of interest" description="Disordered" evidence="1">
    <location>
        <begin position="37"/>
        <end position="67"/>
    </location>
</feature>
<evidence type="ECO:0000313" key="3">
    <source>
        <dbReference type="Proteomes" id="UP000011713"/>
    </source>
</evidence>
<reference evidence="3" key="1">
    <citation type="journal article" date="2010" name="Science">
        <title>Signatures of adaptation to obligate biotrophy in the Hyaloperonospora arabidopsidis genome.</title>
        <authorList>
            <person name="Baxter L."/>
            <person name="Tripathy S."/>
            <person name="Ishaque N."/>
            <person name="Boot N."/>
            <person name="Cabral A."/>
            <person name="Kemen E."/>
            <person name="Thines M."/>
            <person name="Ah-Fong A."/>
            <person name="Anderson R."/>
            <person name="Badejoko W."/>
            <person name="Bittner-Eddy P."/>
            <person name="Boore J.L."/>
            <person name="Chibucos M.C."/>
            <person name="Coates M."/>
            <person name="Dehal P."/>
            <person name="Delehaunty K."/>
            <person name="Dong S."/>
            <person name="Downton P."/>
            <person name="Dumas B."/>
            <person name="Fabro G."/>
            <person name="Fronick C."/>
            <person name="Fuerstenberg S.I."/>
            <person name="Fulton L."/>
            <person name="Gaulin E."/>
            <person name="Govers F."/>
            <person name="Hughes L."/>
            <person name="Humphray S."/>
            <person name="Jiang R.H."/>
            <person name="Judelson H."/>
            <person name="Kamoun S."/>
            <person name="Kyung K."/>
            <person name="Meijer H."/>
            <person name="Minx P."/>
            <person name="Morris P."/>
            <person name="Nelson J."/>
            <person name="Phuntumart V."/>
            <person name="Qutob D."/>
            <person name="Rehmany A."/>
            <person name="Rougon-Cardoso A."/>
            <person name="Ryden P."/>
            <person name="Torto-Alalibo T."/>
            <person name="Studholme D."/>
            <person name="Wang Y."/>
            <person name="Win J."/>
            <person name="Wood J."/>
            <person name="Clifton S.W."/>
            <person name="Rogers J."/>
            <person name="Van den Ackerveken G."/>
            <person name="Jones J.D."/>
            <person name="McDowell J.M."/>
            <person name="Beynon J."/>
            <person name="Tyler B.M."/>
        </authorList>
    </citation>
    <scope>NUCLEOTIDE SEQUENCE [LARGE SCALE GENOMIC DNA]</scope>
    <source>
        <strain evidence="3">Emoy2</strain>
    </source>
</reference>
<reference evidence="2" key="2">
    <citation type="submission" date="2015-06" db="UniProtKB">
        <authorList>
            <consortium name="EnsemblProtists"/>
        </authorList>
    </citation>
    <scope>IDENTIFICATION</scope>
    <source>
        <strain evidence="2">Emoy2</strain>
    </source>
</reference>
<dbReference type="HOGENOM" id="CLU_2473752_0_0_1"/>
<feature type="compositionally biased region" description="Polar residues" evidence="1">
    <location>
        <begin position="58"/>
        <end position="67"/>
    </location>
</feature>
<accession>M4BF55</accession>
<dbReference type="AlphaFoldDB" id="M4BF55"/>
<evidence type="ECO:0000256" key="1">
    <source>
        <dbReference type="SAM" id="MobiDB-lite"/>
    </source>
</evidence>
<proteinExistence type="predicted"/>
<organism evidence="2 3">
    <name type="scientific">Hyaloperonospora arabidopsidis (strain Emoy2)</name>
    <name type="common">Downy mildew agent</name>
    <name type="synonym">Peronospora arabidopsidis</name>
    <dbReference type="NCBI Taxonomy" id="559515"/>
    <lineage>
        <taxon>Eukaryota</taxon>
        <taxon>Sar</taxon>
        <taxon>Stramenopiles</taxon>
        <taxon>Oomycota</taxon>
        <taxon>Peronosporomycetes</taxon>
        <taxon>Peronosporales</taxon>
        <taxon>Peronosporaceae</taxon>
        <taxon>Hyaloperonospora</taxon>
    </lineage>
</organism>
<keyword evidence="3" id="KW-1185">Reference proteome</keyword>
<dbReference type="Proteomes" id="UP000011713">
    <property type="component" value="Unassembled WGS sequence"/>
</dbReference>
<sequence>MLSSNYALINYHKKSKMVKIHLNNCGPFRELMNRMEDVDRPDWYNRNKKPTRQARDPSLSNASLSQQTSIKQFTLPAVSRAVKPKFQQ</sequence>
<evidence type="ECO:0000313" key="2">
    <source>
        <dbReference type="EnsemblProtists" id="HpaP804924"/>
    </source>
</evidence>
<dbReference type="EMBL" id="JH598194">
    <property type="status" value="NOT_ANNOTATED_CDS"/>
    <property type="molecule type" value="Genomic_DNA"/>
</dbReference>
<name>M4BF55_HYAAE</name>
<protein>
    <submittedName>
        <fullName evidence="2">Uncharacterized protein</fullName>
    </submittedName>
</protein>
<dbReference type="EnsemblProtists" id="HpaT804924">
    <property type="protein sequence ID" value="HpaP804924"/>
    <property type="gene ID" value="HpaG804924"/>
</dbReference>
<dbReference type="InParanoid" id="M4BF55"/>